<keyword evidence="2" id="KW-1185">Reference proteome</keyword>
<reference evidence="1" key="1">
    <citation type="journal article" date="2020" name="Fungal Divers.">
        <title>Resolving the Mortierellaceae phylogeny through synthesis of multi-gene phylogenetics and phylogenomics.</title>
        <authorList>
            <person name="Vandepol N."/>
            <person name="Liber J."/>
            <person name="Desiro A."/>
            <person name="Na H."/>
            <person name="Kennedy M."/>
            <person name="Barry K."/>
            <person name="Grigoriev I.V."/>
            <person name="Miller A.N."/>
            <person name="O'Donnell K."/>
            <person name="Stajich J.E."/>
            <person name="Bonito G."/>
        </authorList>
    </citation>
    <scope>NUCLEOTIDE SEQUENCE</scope>
    <source>
        <strain evidence="1">KOD1015</strain>
    </source>
</reference>
<sequence length="120" mass="13459">MFQAYSKNDILVSLELTDKQLTVLAIVSNNDYSRKIVRELDGTKDVGLMVKEYLLHDRVRSRNTGNQDFANATRVFATLTQTPASAIYQAKTENKETFGVLCKRLSDILGATEEGEEGRL</sequence>
<name>A0A9P6FXD5_9FUNG</name>
<dbReference type="Proteomes" id="UP000780801">
    <property type="component" value="Unassembled WGS sequence"/>
</dbReference>
<organism evidence="1 2">
    <name type="scientific">Lunasporangiospora selenospora</name>
    <dbReference type="NCBI Taxonomy" id="979761"/>
    <lineage>
        <taxon>Eukaryota</taxon>
        <taxon>Fungi</taxon>
        <taxon>Fungi incertae sedis</taxon>
        <taxon>Mucoromycota</taxon>
        <taxon>Mortierellomycotina</taxon>
        <taxon>Mortierellomycetes</taxon>
        <taxon>Mortierellales</taxon>
        <taxon>Mortierellaceae</taxon>
        <taxon>Lunasporangiospora</taxon>
    </lineage>
</organism>
<protein>
    <submittedName>
        <fullName evidence="1">Uncharacterized protein</fullName>
    </submittedName>
</protein>
<gene>
    <name evidence="1" type="ORF">BGW38_010712</name>
</gene>
<evidence type="ECO:0000313" key="2">
    <source>
        <dbReference type="Proteomes" id="UP000780801"/>
    </source>
</evidence>
<dbReference type="OrthoDB" id="2423903at2759"/>
<evidence type="ECO:0000313" key="1">
    <source>
        <dbReference type="EMBL" id="KAF9582826.1"/>
    </source>
</evidence>
<comment type="caution">
    <text evidence="1">The sequence shown here is derived from an EMBL/GenBank/DDBJ whole genome shotgun (WGS) entry which is preliminary data.</text>
</comment>
<dbReference type="AlphaFoldDB" id="A0A9P6FXD5"/>
<accession>A0A9P6FXD5</accession>
<proteinExistence type="predicted"/>
<dbReference type="EMBL" id="JAABOA010000910">
    <property type="protein sequence ID" value="KAF9582826.1"/>
    <property type="molecule type" value="Genomic_DNA"/>
</dbReference>